<dbReference type="FunFam" id="3.40.50.1220:FF:000031">
    <property type="entry name" value="Alpha-keto acid decarboxylase family protein"/>
    <property type="match status" value="1"/>
</dbReference>
<evidence type="ECO:0000313" key="11">
    <source>
        <dbReference type="Proteomes" id="UP000013259"/>
    </source>
</evidence>
<comment type="caution">
    <text evidence="10">The sequence shown here is derived from an EMBL/GenBank/DDBJ whole genome shotgun (WGS) entry which is preliminary data.</text>
</comment>
<dbReference type="Pfam" id="PF00205">
    <property type="entry name" value="TPP_enzyme_M"/>
    <property type="match status" value="1"/>
</dbReference>
<evidence type="ECO:0000256" key="4">
    <source>
        <dbReference type="ARBA" id="ARBA00022793"/>
    </source>
</evidence>
<dbReference type="InterPro" id="IPR047214">
    <property type="entry name" value="TPP_PDC_IPDC"/>
</dbReference>
<evidence type="ECO:0000256" key="6">
    <source>
        <dbReference type="ARBA" id="ARBA00023052"/>
    </source>
</evidence>
<dbReference type="Proteomes" id="UP000013259">
    <property type="component" value="Unassembled WGS sequence"/>
</dbReference>
<dbReference type="GO" id="GO:0005829">
    <property type="term" value="C:cytosol"/>
    <property type="evidence" value="ECO:0007669"/>
    <property type="project" value="TreeGrafter"/>
</dbReference>
<feature type="domain" description="Thiamine pyrophosphate enzyme central" evidence="8">
    <location>
        <begin position="47"/>
        <end position="169"/>
    </location>
</feature>
<evidence type="ECO:0000256" key="7">
    <source>
        <dbReference type="ARBA" id="ARBA00023239"/>
    </source>
</evidence>
<dbReference type="PANTHER" id="PTHR43452">
    <property type="entry name" value="PYRUVATE DECARBOXYLASE"/>
    <property type="match status" value="1"/>
</dbReference>
<dbReference type="CDD" id="cd02005">
    <property type="entry name" value="TPP_PDC_IPDC"/>
    <property type="match status" value="1"/>
</dbReference>
<reference evidence="10 11" key="1">
    <citation type="submission" date="2013-02" db="EMBL/GenBank/DDBJ databases">
        <authorList>
            <person name="McClelland M."/>
            <person name="Porwollik S."/>
            <person name="Desai P."/>
            <person name="Cheng P."/>
            <person name="Wollam A."/>
            <person name="Pepin K."/>
            <person name="Bhonagiri V."/>
            <person name="Fulton L."/>
            <person name="Fulton R."/>
            <person name="Delehaunty K."/>
            <person name="Fronick C."/>
            <person name="Godfrey J."/>
            <person name="Waligorski J."/>
            <person name="Appelbaum E."/>
            <person name="Tomlinson C."/>
            <person name="Warren W."/>
            <person name="Sodergren E."/>
            <person name="Weinstock G."/>
            <person name="Wilson R.K."/>
        </authorList>
    </citation>
    <scope>NUCLEOTIDE SEQUENCE [LARGE SCALE GENOMIC DNA]</scope>
    <source>
        <strain evidence="10 11">UC16</strain>
    </source>
</reference>
<name>M7R9E7_SALDU</name>
<dbReference type="InterPro" id="IPR012000">
    <property type="entry name" value="Thiamin_PyroP_enz_cen_dom"/>
</dbReference>
<dbReference type="AlphaFoldDB" id="M7R9E7"/>
<comment type="cofactor">
    <cofactor evidence="1">
        <name>thiamine diphosphate</name>
        <dbReference type="ChEBI" id="CHEBI:58937"/>
    </cofactor>
</comment>
<evidence type="ECO:0000256" key="1">
    <source>
        <dbReference type="ARBA" id="ARBA00001964"/>
    </source>
</evidence>
<dbReference type="InterPro" id="IPR012110">
    <property type="entry name" value="PDC/IPDC-like"/>
</dbReference>
<keyword evidence="4" id="KW-0210">Decarboxylase</keyword>
<dbReference type="GO" id="GO:0000287">
    <property type="term" value="F:magnesium ion binding"/>
    <property type="evidence" value="ECO:0007669"/>
    <property type="project" value="InterPro"/>
</dbReference>
<dbReference type="Pfam" id="PF02775">
    <property type="entry name" value="TPP_enzyme_C"/>
    <property type="match status" value="1"/>
</dbReference>
<keyword evidence="5" id="KW-0460">Magnesium</keyword>
<organism evidence="10 11">
    <name type="scientific">Salmonella enterica subsp. enterica serovar Dublin str. UC16</name>
    <dbReference type="NCBI Taxonomy" id="1192688"/>
    <lineage>
        <taxon>Bacteria</taxon>
        <taxon>Pseudomonadati</taxon>
        <taxon>Pseudomonadota</taxon>
        <taxon>Gammaproteobacteria</taxon>
        <taxon>Enterobacterales</taxon>
        <taxon>Enterobacteriaceae</taxon>
        <taxon>Salmonella</taxon>
    </lineage>
</organism>
<dbReference type="Gene3D" id="3.40.50.1220">
    <property type="entry name" value="TPP-binding domain"/>
    <property type="match status" value="1"/>
</dbReference>
<dbReference type="HOGENOM" id="CLU_013748_0_1_6"/>
<dbReference type="PANTHER" id="PTHR43452:SF30">
    <property type="entry name" value="PYRUVATE DECARBOXYLASE ISOZYME 1-RELATED"/>
    <property type="match status" value="1"/>
</dbReference>
<keyword evidence="7" id="KW-0456">Lyase</keyword>
<dbReference type="InterPro" id="IPR011766">
    <property type="entry name" value="TPP_enzyme_TPP-bd"/>
</dbReference>
<dbReference type="InterPro" id="IPR029035">
    <property type="entry name" value="DHS-like_NAD/FAD-binding_dom"/>
</dbReference>
<dbReference type="PATRIC" id="fig|1192688.3.peg.4590"/>
<dbReference type="InterPro" id="IPR000399">
    <property type="entry name" value="TPP-bd_CS"/>
</dbReference>
<dbReference type="GO" id="GO:0004737">
    <property type="term" value="F:pyruvate decarboxylase activity"/>
    <property type="evidence" value="ECO:0007669"/>
    <property type="project" value="TreeGrafter"/>
</dbReference>
<keyword evidence="10" id="KW-0670">Pyruvate</keyword>
<evidence type="ECO:0000256" key="3">
    <source>
        <dbReference type="ARBA" id="ARBA00022723"/>
    </source>
</evidence>
<dbReference type="GO" id="GO:0000949">
    <property type="term" value="P:aromatic amino acid family catabolic process to alcohol via Ehrlich pathway"/>
    <property type="evidence" value="ECO:0007669"/>
    <property type="project" value="TreeGrafter"/>
</dbReference>
<keyword evidence="3" id="KW-0479">Metal-binding</keyword>
<evidence type="ECO:0000259" key="8">
    <source>
        <dbReference type="Pfam" id="PF00205"/>
    </source>
</evidence>
<evidence type="ECO:0000256" key="5">
    <source>
        <dbReference type="ARBA" id="ARBA00022842"/>
    </source>
</evidence>
<dbReference type="InterPro" id="IPR029061">
    <property type="entry name" value="THDP-binding"/>
</dbReference>
<proteinExistence type="inferred from homology"/>
<gene>
    <name evidence="10" type="ORF">A670_04880</name>
</gene>
<dbReference type="SUPFAM" id="SSF52467">
    <property type="entry name" value="DHS-like NAD/FAD-binding domain"/>
    <property type="match status" value="1"/>
</dbReference>
<dbReference type="SUPFAM" id="SSF52518">
    <property type="entry name" value="Thiamin diphosphate-binding fold (THDP-binding)"/>
    <property type="match status" value="1"/>
</dbReference>
<accession>M7R9E7</accession>
<protein>
    <submittedName>
        <fullName evidence="10">Putative indolepyruvate decarboxylase</fullName>
    </submittedName>
</protein>
<dbReference type="PROSITE" id="PS00187">
    <property type="entry name" value="TPP_ENZYMES"/>
    <property type="match status" value="1"/>
</dbReference>
<dbReference type="GO" id="GO:0030976">
    <property type="term" value="F:thiamine pyrophosphate binding"/>
    <property type="evidence" value="ECO:0007669"/>
    <property type="project" value="InterPro"/>
</dbReference>
<evidence type="ECO:0000256" key="2">
    <source>
        <dbReference type="ARBA" id="ARBA00007812"/>
    </source>
</evidence>
<dbReference type="EMBL" id="APMR01000151">
    <property type="protein sequence ID" value="EMR49934.1"/>
    <property type="molecule type" value="Genomic_DNA"/>
</dbReference>
<comment type="similarity">
    <text evidence="2">Belongs to the TPP enzyme family.</text>
</comment>
<evidence type="ECO:0000259" key="9">
    <source>
        <dbReference type="Pfam" id="PF02775"/>
    </source>
</evidence>
<evidence type="ECO:0000313" key="10">
    <source>
        <dbReference type="EMBL" id="EMR49934.1"/>
    </source>
</evidence>
<dbReference type="Gene3D" id="3.40.50.970">
    <property type="match status" value="1"/>
</dbReference>
<feature type="domain" description="Thiamine pyrophosphate enzyme TPP-binding" evidence="9">
    <location>
        <begin position="237"/>
        <end position="371"/>
    </location>
</feature>
<dbReference type="FunFam" id="3.40.50.970:FF:000024">
    <property type="entry name" value="Pyruvate decarboxylase isozyme"/>
    <property type="match status" value="1"/>
</dbReference>
<sequence>MLAARRPGYIMLPADVAKKTAIPPTQALALPVHEAQSGVETAFRYHARQCLMNSRRIALLADFLAGRFGLRPLLQRWMAETPIAHATLLMGKGLFDEQHPNFVGTYSAGASSKEVRQAIEDADRVICVGTRFVDTLTAGFTQQLPTERTLEIQPYASRIGETWFNLPMAQAVSTLRELCLECAFAPPPTRSAGQPVRIDKGELTQESFWQTLQQYLKPGDIILVDQGTAAFGAAALSLPDGAEVVVQPLWGSIGYSLPAAFGAQTACPDRRVILIIGDGAAQLTIQEMGSMLRDGQAPVILLLNNDGYTVERAIHGAAQRYNDIASWNWTQIPPALNAAQQAECWRVTQAIQLAEVLERLARPQRLSFIEVMLPKADLPELLRTVTRALEARNGG</sequence>
<keyword evidence="6" id="KW-0786">Thiamine pyrophosphate</keyword>